<sequence>MPRPSRYPPLPPVSPVQLALISSPPPRLARARALPMSPAHTRSLLLAAARPRYPVSYIAVTRTPRELSLALKLATAPREPGPVRLWTSSRHLVPTPKSPTLDRGIPLSFEKSCPCPISRRCGNWKPSPPRPKYYSPPYPAPRALPEMPIERLNKVLYSPPPVYVPTFVTKVNHALRRRKYREPLPDNF</sequence>
<dbReference type="OrthoDB" id="7695828at2759"/>
<reference evidence="1" key="1">
    <citation type="submission" date="2021-01" db="UniProtKB">
        <authorList>
            <consortium name="EnsemblMetazoa"/>
        </authorList>
    </citation>
    <scope>IDENTIFICATION</scope>
</reference>
<dbReference type="InParanoid" id="A0A7M7QJ68"/>
<dbReference type="EnsemblMetazoa" id="XM_031931535">
    <property type="protein sequence ID" value="XP_031787395"/>
    <property type="gene ID" value="LOC116417612"/>
</dbReference>
<dbReference type="EnsemblMetazoa" id="XM_031931536">
    <property type="protein sequence ID" value="XP_031787396"/>
    <property type="gene ID" value="LOC116417612"/>
</dbReference>
<organism evidence="1 2">
    <name type="scientific">Nasonia vitripennis</name>
    <name type="common">Parasitic wasp</name>
    <dbReference type="NCBI Taxonomy" id="7425"/>
    <lineage>
        <taxon>Eukaryota</taxon>
        <taxon>Metazoa</taxon>
        <taxon>Ecdysozoa</taxon>
        <taxon>Arthropoda</taxon>
        <taxon>Hexapoda</taxon>
        <taxon>Insecta</taxon>
        <taxon>Pterygota</taxon>
        <taxon>Neoptera</taxon>
        <taxon>Endopterygota</taxon>
        <taxon>Hymenoptera</taxon>
        <taxon>Apocrita</taxon>
        <taxon>Proctotrupomorpha</taxon>
        <taxon>Chalcidoidea</taxon>
        <taxon>Pteromalidae</taxon>
        <taxon>Pteromalinae</taxon>
        <taxon>Nasonia</taxon>
    </lineage>
</organism>
<protein>
    <submittedName>
        <fullName evidence="1">Uncharacterized protein</fullName>
    </submittedName>
</protein>
<accession>A0A7M7QJ68</accession>
<evidence type="ECO:0000313" key="1">
    <source>
        <dbReference type="EnsemblMetazoa" id="XP_031787395"/>
    </source>
</evidence>
<evidence type="ECO:0000313" key="2">
    <source>
        <dbReference type="Proteomes" id="UP000002358"/>
    </source>
</evidence>
<dbReference type="AlphaFoldDB" id="A0A7M7QJ68"/>
<proteinExistence type="predicted"/>
<dbReference type="KEGG" id="nvi:116417612"/>
<dbReference type="RefSeq" id="XP_031787395.1">
    <property type="nucleotide sequence ID" value="XM_031931535.2"/>
</dbReference>
<name>A0A7M7QJ68_NASVI</name>
<dbReference type="GeneID" id="116417612"/>
<keyword evidence="2" id="KW-1185">Reference proteome</keyword>
<dbReference type="RefSeq" id="XP_031787396.1">
    <property type="nucleotide sequence ID" value="XM_031931536.2"/>
</dbReference>
<dbReference type="Proteomes" id="UP000002358">
    <property type="component" value="Chromosome 5"/>
</dbReference>